<keyword evidence="4" id="KW-1185">Reference proteome</keyword>
<feature type="signal peptide" evidence="1">
    <location>
        <begin position="1"/>
        <end position="20"/>
    </location>
</feature>
<organism evidence="3 4">
    <name type="scientific">Pseudomonas oryzicola</name>
    <dbReference type="NCBI Taxonomy" id="485876"/>
    <lineage>
        <taxon>Bacteria</taxon>
        <taxon>Pseudomonadati</taxon>
        <taxon>Pseudomonadota</taxon>
        <taxon>Gammaproteobacteria</taxon>
        <taxon>Pseudomonadales</taxon>
        <taxon>Pseudomonadaceae</taxon>
        <taxon>Pseudomonas</taxon>
    </lineage>
</organism>
<feature type="domain" description="eCIS core" evidence="2">
    <location>
        <begin position="79"/>
        <end position="158"/>
    </location>
</feature>
<sequence>MKRITMLLGLVLGLAQPALAGQACPPGQYQVCLMGCFCAPIDPGQAGQILKDVESMASSSLTYALQQARDEATADGVQPIPLHIRAQLEPWYDFAVLDAARYRVGDEQQVSAANALLQNPDVNAVTLIDTIIFRRASDAEDNVALWAHELKHVQQYQQLGVEEFARRYTRNYDDLEAPAYKIEAEVAKALRERASGQAR</sequence>
<evidence type="ECO:0000313" key="4">
    <source>
        <dbReference type="Proteomes" id="UP000609530"/>
    </source>
</evidence>
<dbReference type="EMBL" id="JABWRZ020000001">
    <property type="protein sequence ID" value="MBV4491341.1"/>
    <property type="molecule type" value="Genomic_DNA"/>
</dbReference>
<dbReference type="RefSeq" id="WP_186674329.1">
    <property type="nucleotide sequence ID" value="NZ_JABWRZ020000001.1"/>
</dbReference>
<evidence type="ECO:0000259" key="2">
    <source>
        <dbReference type="Pfam" id="PF13699"/>
    </source>
</evidence>
<dbReference type="Proteomes" id="UP000609530">
    <property type="component" value="Unassembled WGS sequence"/>
</dbReference>
<dbReference type="PROSITE" id="PS51257">
    <property type="entry name" value="PROKAR_LIPOPROTEIN"/>
    <property type="match status" value="1"/>
</dbReference>
<gene>
    <name evidence="3" type="ORF">HU760_012120</name>
</gene>
<accession>A0ABS6QAW3</accession>
<reference evidence="3 4" key="1">
    <citation type="journal article" date="2020" name="Microorganisms">
        <title>Reliable Identification of Environmental Pseudomonas Isolates Using the rpoD Gene.</title>
        <authorList>
            <consortium name="The Broad Institute Genome Sequencing Platform"/>
            <person name="Girard L."/>
            <person name="Lood C."/>
            <person name="Rokni-Zadeh H."/>
            <person name="van Noort V."/>
            <person name="Lavigne R."/>
            <person name="De Mot R."/>
        </authorList>
    </citation>
    <scope>NUCLEOTIDE SEQUENCE [LARGE SCALE GENOMIC DNA]</scope>
    <source>
        <strain evidence="3 4">RD9SR1</strain>
    </source>
</reference>
<proteinExistence type="predicted"/>
<protein>
    <submittedName>
        <fullName evidence="3">DUF4157 domain-containing protein</fullName>
    </submittedName>
</protein>
<dbReference type="InterPro" id="IPR025295">
    <property type="entry name" value="eCIS_core_dom"/>
</dbReference>
<name>A0ABS6QAW3_9PSED</name>
<evidence type="ECO:0000256" key="1">
    <source>
        <dbReference type="SAM" id="SignalP"/>
    </source>
</evidence>
<keyword evidence="1" id="KW-0732">Signal</keyword>
<feature type="chain" id="PRO_5046739644" evidence="1">
    <location>
        <begin position="21"/>
        <end position="199"/>
    </location>
</feature>
<dbReference type="Pfam" id="PF13699">
    <property type="entry name" value="eCIS_core"/>
    <property type="match status" value="1"/>
</dbReference>
<evidence type="ECO:0000313" key="3">
    <source>
        <dbReference type="EMBL" id="MBV4491341.1"/>
    </source>
</evidence>
<comment type="caution">
    <text evidence="3">The sequence shown here is derived from an EMBL/GenBank/DDBJ whole genome shotgun (WGS) entry which is preliminary data.</text>
</comment>